<sequence length="161" mass="17167">MPASDRNAQDSRHGRSRRCLYSRSTVGEKAMSISFASGDRSGYPAASSATQAHGAKDPCCGRPPTAILSVTVITRLADIDPRPEDYRSSQANGAADHPGCSAQQIRLFDLMGGPRIRQRLCKGGVLSFRVCAHLKRAIENGSTANNRLTRSSAAPGCAHSR</sequence>
<protein>
    <recommendedName>
        <fullName evidence="4">Velvet domain-containing protein</fullName>
    </recommendedName>
</protein>
<proteinExistence type="predicted"/>
<dbReference type="RefSeq" id="XP_053025131.1">
    <property type="nucleotide sequence ID" value="XM_053161156.1"/>
</dbReference>
<evidence type="ECO:0000256" key="1">
    <source>
        <dbReference type="SAM" id="MobiDB-lite"/>
    </source>
</evidence>
<name>A0ABY7CZQ3_9BASI</name>
<reference evidence="2" key="1">
    <citation type="submission" date="2022-10" db="EMBL/GenBank/DDBJ databases">
        <title>Puccinia triticina Genome sequencing and assembly.</title>
        <authorList>
            <person name="Li C."/>
        </authorList>
    </citation>
    <scope>NUCLEOTIDE SEQUENCE</scope>
    <source>
        <strain evidence="2">Pt15</strain>
    </source>
</reference>
<dbReference type="Proteomes" id="UP001164743">
    <property type="component" value="Chromosome 11A"/>
</dbReference>
<evidence type="ECO:0008006" key="4">
    <source>
        <dbReference type="Google" id="ProtNLM"/>
    </source>
</evidence>
<keyword evidence="3" id="KW-1185">Reference proteome</keyword>
<feature type="region of interest" description="Disordered" evidence="1">
    <location>
        <begin position="1"/>
        <end position="24"/>
    </location>
</feature>
<dbReference type="GeneID" id="77802051"/>
<gene>
    <name evidence="2" type="ORF">PtA15_11A266</name>
</gene>
<evidence type="ECO:0000313" key="2">
    <source>
        <dbReference type="EMBL" id="WAQ89576.1"/>
    </source>
</evidence>
<evidence type="ECO:0000313" key="3">
    <source>
        <dbReference type="Proteomes" id="UP001164743"/>
    </source>
</evidence>
<dbReference type="EMBL" id="CP110431">
    <property type="protein sequence ID" value="WAQ89576.1"/>
    <property type="molecule type" value="Genomic_DNA"/>
</dbReference>
<accession>A0ABY7CZQ3</accession>
<organism evidence="2 3">
    <name type="scientific">Puccinia triticina</name>
    <dbReference type="NCBI Taxonomy" id="208348"/>
    <lineage>
        <taxon>Eukaryota</taxon>
        <taxon>Fungi</taxon>
        <taxon>Dikarya</taxon>
        <taxon>Basidiomycota</taxon>
        <taxon>Pucciniomycotina</taxon>
        <taxon>Pucciniomycetes</taxon>
        <taxon>Pucciniales</taxon>
        <taxon>Pucciniaceae</taxon>
        <taxon>Puccinia</taxon>
    </lineage>
</organism>